<feature type="signal peptide" evidence="1">
    <location>
        <begin position="1"/>
        <end position="24"/>
    </location>
</feature>
<keyword evidence="1" id="KW-0732">Signal</keyword>
<evidence type="ECO:0000256" key="1">
    <source>
        <dbReference type="SAM" id="SignalP"/>
    </source>
</evidence>
<feature type="chain" id="PRO_5040127519" evidence="1">
    <location>
        <begin position="25"/>
        <end position="212"/>
    </location>
</feature>
<evidence type="ECO:0000313" key="3">
    <source>
        <dbReference type="Proteomes" id="UP000717515"/>
    </source>
</evidence>
<reference evidence="2" key="1">
    <citation type="submission" date="2021-07" db="EMBL/GenBank/DDBJ databases">
        <title>Draft genome of Mortierella alpina, strain LL118, isolated from an aspen leaf litter sample.</title>
        <authorList>
            <person name="Yang S."/>
            <person name="Vinatzer B.A."/>
        </authorList>
    </citation>
    <scope>NUCLEOTIDE SEQUENCE</scope>
    <source>
        <strain evidence="2">LL118</strain>
    </source>
</reference>
<organism evidence="2 3">
    <name type="scientific">Mortierella alpina</name>
    <name type="common">Oleaginous fungus</name>
    <name type="synonym">Mortierella renispora</name>
    <dbReference type="NCBI Taxonomy" id="64518"/>
    <lineage>
        <taxon>Eukaryota</taxon>
        <taxon>Fungi</taxon>
        <taxon>Fungi incertae sedis</taxon>
        <taxon>Mucoromycota</taxon>
        <taxon>Mortierellomycotina</taxon>
        <taxon>Mortierellomycetes</taxon>
        <taxon>Mortierellales</taxon>
        <taxon>Mortierellaceae</taxon>
        <taxon>Mortierella</taxon>
    </lineage>
</organism>
<dbReference type="Proteomes" id="UP000717515">
    <property type="component" value="Unassembled WGS sequence"/>
</dbReference>
<proteinExistence type="predicted"/>
<accession>A0A9P7ZYD2</accession>
<evidence type="ECO:0000313" key="2">
    <source>
        <dbReference type="EMBL" id="KAG9319501.1"/>
    </source>
</evidence>
<sequence length="212" mass="23484">MTMIKPLLTVVGTLMLACTALASADFPATELCIHADCVGFVNYCVERYSYVKVDDAGTIDSKLYLVPQDTTKTESFNGNCAPFEGDIPFSQYCIHEECLGPVSYCDVRYSYVDDRTAGNVDSRKYLVPQDTTMTESFKGKCVPKRPAKCGEVECINRNFGNGKFPKPSDCPLGYTIYKNDNCGGSSVHKDDGGWTSHRGTWSVRSYRCDRSC</sequence>
<dbReference type="EMBL" id="JAIFTL010000438">
    <property type="protein sequence ID" value="KAG9319501.1"/>
    <property type="molecule type" value="Genomic_DNA"/>
</dbReference>
<gene>
    <name evidence="2" type="ORF">KVV02_008610</name>
</gene>
<name>A0A9P7ZYD2_MORAP</name>
<comment type="caution">
    <text evidence="2">The sequence shown here is derived from an EMBL/GenBank/DDBJ whole genome shotgun (WGS) entry which is preliminary data.</text>
</comment>
<protein>
    <submittedName>
        <fullName evidence="2">Uncharacterized protein</fullName>
    </submittedName>
</protein>
<dbReference type="AlphaFoldDB" id="A0A9P7ZYD2"/>
<dbReference type="PROSITE" id="PS51257">
    <property type="entry name" value="PROKAR_LIPOPROTEIN"/>
    <property type="match status" value="1"/>
</dbReference>